<evidence type="ECO:0000313" key="8">
    <source>
        <dbReference type="Proteomes" id="UP000198620"/>
    </source>
</evidence>
<evidence type="ECO:0000256" key="4">
    <source>
        <dbReference type="HAMAP-Rule" id="MF_01914"/>
    </source>
</evidence>
<evidence type="ECO:0000259" key="6">
    <source>
        <dbReference type="Pfam" id="PF03968"/>
    </source>
</evidence>
<accession>A0A1H7P2D4</accession>
<keyword evidence="1 4" id="KW-0813">Transport</keyword>
<dbReference type="InterPro" id="IPR014340">
    <property type="entry name" value="LptA"/>
</dbReference>
<keyword evidence="2 4" id="KW-0732">Signal</keyword>
<gene>
    <name evidence="4" type="primary">lptA</name>
    <name evidence="7" type="ORF">SAMN05216387_10832</name>
</gene>
<dbReference type="PANTHER" id="PTHR36504:SF1">
    <property type="entry name" value="LIPOPOLYSACCHARIDE EXPORT SYSTEM PROTEIN LPTA"/>
    <property type="match status" value="1"/>
</dbReference>
<evidence type="ECO:0000256" key="5">
    <source>
        <dbReference type="SAM" id="MobiDB-lite"/>
    </source>
</evidence>
<dbReference type="PANTHER" id="PTHR36504">
    <property type="entry name" value="LIPOPOLYSACCHARIDE EXPORT SYSTEM PROTEIN LPTA"/>
    <property type="match status" value="1"/>
</dbReference>
<keyword evidence="8" id="KW-1185">Reference proteome</keyword>
<keyword evidence="3 4" id="KW-0574">Periplasm</keyword>
<feature type="compositionally biased region" description="Basic and acidic residues" evidence="5">
    <location>
        <begin position="168"/>
        <end position="179"/>
    </location>
</feature>
<dbReference type="GO" id="GO:0001530">
    <property type="term" value="F:lipopolysaccharide binding"/>
    <property type="evidence" value="ECO:0007669"/>
    <property type="project" value="InterPro"/>
</dbReference>
<evidence type="ECO:0000256" key="2">
    <source>
        <dbReference type="ARBA" id="ARBA00022729"/>
    </source>
</evidence>
<dbReference type="HAMAP" id="MF_01914">
    <property type="entry name" value="LPS_assembly_LptA"/>
    <property type="match status" value="1"/>
</dbReference>
<dbReference type="Proteomes" id="UP000198620">
    <property type="component" value="Unassembled WGS sequence"/>
</dbReference>
<comment type="function">
    <text evidence="4">Involved in the assembly of lipopolysaccharide (LPS). Required for the translocation of LPS from the inner membrane to the outer membrane.</text>
</comment>
<evidence type="ECO:0000313" key="7">
    <source>
        <dbReference type="EMBL" id="SEL29973.1"/>
    </source>
</evidence>
<comment type="similarity">
    <text evidence="4">Belongs to the LptA family.</text>
</comment>
<dbReference type="STRING" id="1233.SAMN05216387_10832"/>
<name>A0A1H7P2D4_9PROT</name>
<sequence length="179" mass="20163" precursor="true">MKQALIIFLIGMLFTGSVLAEKADRDQPVHLEADRATVQDANKLATFTGNVVLTQGTLIIRADKMTVKEDTNGFQHATAFGNLASFRQKRDGKDEYVEGWSERMEYDSKADKVELFKKAKLRRGQDEVYGDYISYDAINEFFQVIGGNNQTAPQARSEGRVRAVIQPKKKEQNPNAESR</sequence>
<feature type="region of interest" description="Disordered" evidence="5">
    <location>
        <begin position="150"/>
        <end position="179"/>
    </location>
</feature>
<protein>
    <recommendedName>
        <fullName evidence="4">Lipopolysaccharide export system protein LptA</fullName>
    </recommendedName>
</protein>
<reference evidence="7 8" key="1">
    <citation type="submission" date="2016-10" db="EMBL/GenBank/DDBJ databases">
        <authorList>
            <person name="de Groot N.N."/>
        </authorList>
    </citation>
    <scope>NUCLEOTIDE SEQUENCE [LARGE SCALE GENOMIC DNA]</scope>
    <source>
        <strain evidence="7 8">Nv1</strain>
    </source>
</reference>
<dbReference type="Gene3D" id="2.60.450.10">
    <property type="entry name" value="Lipopolysaccharide (LPS) transport protein A like domain"/>
    <property type="match status" value="1"/>
</dbReference>
<dbReference type="GO" id="GO:0009279">
    <property type="term" value="C:cell outer membrane"/>
    <property type="evidence" value="ECO:0007669"/>
    <property type="project" value="TreeGrafter"/>
</dbReference>
<dbReference type="Pfam" id="PF03968">
    <property type="entry name" value="LptD_N"/>
    <property type="match status" value="1"/>
</dbReference>
<dbReference type="OrthoDB" id="5294855at2"/>
<evidence type="ECO:0000256" key="3">
    <source>
        <dbReference type="ARBA" id="ARBA00022764"/>
    </source>
</evidence>
<comment type="subunit">
    <text evidence="4">Component of the lipopolysaccharide transport and assembly complex.</text>
</comment>
<dbReference type="InterPro" id="IPR052037">
    <property type="entry name" value="LPS_export_LptA"/>
</dbReference>
<dbReference type="AlphaFoldDB" id="A0A1H7P2D4"/>
<feature type="chain" id="PRO_5011800498" description="Lipopolysaccharide export system protein LptA" evidence="4">
    <location>
        <begin position="21"/>
        <end position="179"/>
    </location>
</feature>
<proteinExistence type="inferred from homology"/>
<evidence type="ECO:0000256" key="1">
    <source>
        <dbReference type="ARBA" id="ARBA00022448"/>
    </source>
</evidence>
<dbReference type="RefSeq" id="WP_090828958.1">
    <property type="nucleotide sequence ID" value="NZ_FOBH01000008.1"/>
</dbReference>
<comment type="subcellular location">
    <subcellularLocation>
        <location evidence="4">Periplasm</location>
    </subcellularLocation>
</comment>
<dbReference type="GO" id="GO:0015920">
    <property type="term" value="P:lipopolysaccharide transport"/>
    <property type="evidence" value="ECO:0007669"/>
    <property type="project" value="UniProtKB-UniRule"/>
</dbReference>
<dbReference type="GO" id="GO:0017089">
    <property type="term" value="F:glycolipid transfer activity"/>
    <property type="evidence" value="ECO:0007669"/>
    <property type="project" value="TreeGrafter"/>
</dbReference>
<dbReference type="NCBIfam" id="TIGR03002">
    <property type="entry name" value="outer_YhbN_LptA"/>
    <property type="match status" value="1"/>
</dbReference>
<organism evidence="7 8">
    <name type="scientific">Nitrosovibrio tenuis</name>
    <dbReference type="NCBI Taxonomy" id="1233"/>
    <lineage>
        <taxon>Bacteria</taxon>
        <taxon>Pseudomonadati</taxon>
        <taxon>Pseudomonadota</taxon>
        <taxon>Betaproteobacteria</taxon>
        <taxon>Nitrosomonadales</taxon>
        <taxon>Nitrosomonadaceae</taxon>
        <taxon>Nitrosovibrio</taxon>
    </lineage>
</organism>
<feature type="domain" description="Organic solvent tolerance-like N-terminal" evidence="6">
    <location>
        <begin position="31"/>
        <end position="138"/>
    </location>
</feature>
<dbReference type="EMBL" id="FOBH01000008">
    <property type="protein sequence ID" value="SEL29973.1"/>
    <property type="molecule type" value="Genomic_DNA"/>
</dbReference>
<dbReference type="InterPro" id="IPR005653">
    <property type="entry name" value="OstA-like_N"/>
</dbReference>
<dbReference type="GO" id="GO:0043165">
    <property type="term" value="P:Gram-negative-bacterium-type cell outer membrane assembly"/>
    <property type="evidence" value="ECO:0007669"/>
    <property type="project" value="UniProtKB-UniRule"/>
</dbReference>
<feature type="signal peptide" evidence="4">
    <location>
        <begin position="1"/>
        <end position="20"/>
    </location>
</feature>
<dbReference type="GO" id="GO:0030288">
    <property type="term" value="C:outer membrane-bounded periplasmic space"/>
    <property type="evidence" value="ECO:0007669"/>
    <property type="project" value="TreeGrafter"/>
</dbReference>